<protein>
    <submittedName>
        <fullName evidence="3">DUF871 domain-containing protein</fullName>
    </submittedName>
</protein>
<dbReference type="InterPro" id="IPR013785">
    <property type="entry name" value="Aldolase_TIM"/>
</dbReference>
<evidence type="ECO:0000259" key="1">
    <source>
        <dbReference type="Pfam" id="PF05913"/>
    </source>
</evidence>
<dbReference type="PANTHER" id="PTHR38435">
    <property type="match status" value="1"/>
</dbReference>
<evidence type="ECO:0000259" key="2">
    <source>
        <dbReference type="Pfam" id="PF19200"/>
    </source>
</evidence>
<gene>
    <name evidence="3" type="ORF">FNV33_02240</name>
</gene>
<dbReference type="PANTHER" id="PTHR38435:SF1">
    <property type="entry name" value="DUF871 DOMAIN-CONTAINING PROTEIN"/>
    <property type="match status" value="1"/>
</dbReference>
<proteinExistence type="predicted"/>
<dbReference type="Gene3D" id="2.40.100.10">
    <property type="entry name" value="Cyclophilin-like"/>
    <property type="match status" value="1"/>
</dbReference>
<dbReference type="InterPro" id="IPR029000">
    <property type="entry name" value="Cyclophilin-like_dom_sf"/>
</dbReference>
<dbReference type="KEGG" id="dpm:FNV33_02240"/>
<evidence type="ECO:0000313" key="4">
    <source>
        <dbReference type="Proteomes" id="UP000315953"/>
    </source>
</evidence>
<accession>A0A516GHB0</accession>
<name>A0A516GHB0_9LACT</name>
<dbReference type="Pfam" id="PF05913">
    <property type="entry name" value="MupG_C"/>
    <property type="match status" value="1"/>
</dbReference>
<dbReference type="Pfam" id="PF19200">
    <property type="entry name" value="MupG_N"/>
    <property type="match status" value="1"/>
</dbReference>
<dbReference type="EMBL" id="CP041626">
    <property type="protein sequence ID" value="QDO90931.1"/>
    <property type="molecule type" value="Genomic_DNA"/>
</dbReference>
<dbReference type="AlphaFoldDB" id="A0A516GHB0"/>
<evidence type="ECO:0000313" key="3">
    <source>
        <dbReference type="EMBL" id="QDO90931.1"/>
    </source>
</evidence>
<dbReference type="InterPro" id="IPR043797">
    <property type="entry name" value="MupG_N"/>
</dbReference>
<dbReference type="Proteomes" id="UP000315953">
    <property type="component" value="Chromosome"/>
</dbReference>
<feature type="domain" description="6-phospho-N-acetylmuramidase C-terminal" evidence="1">
    <location>
        <begin position="289"/>
        <end position="402"/>
    </location>
</feature>
<dbReference type="InterPro" id="IPR008589">
    <property type="entry name" value="MupG"/>
</dbReference>
<reference evidence="3 4" key="1">
    <citation type="submission" date="2019-07" db="EMBL/GenBank/DDBJ databases">
        <title>Genome assembly of a nasal isolate of Dolosigranulum pigrum from a chronic sinusitis patient.</title>
        <authorList>
            <person name="Baig S."/>
            <person name="Overballe-Petersen S."/>
            <person name="Kaspar U."/>
            <person name="Rendboe A."/>
            <person name="de Man T."/>
            <person name="Liu C."/>
            <person name="Price L.B."/>
            <person name="Stegger M."/>
            <person name="Becker K."/>
            <person name="Skytt Andersen P."/>
        </authorList>
    </citation>
    <scope>NUCLEOTIDE SEQUENCE [LARGE SCALE GENOMIC DNA]</scope>
    <source>
        <strain evidence="3 4">83VPs-KB5</strain>
    </source>
</reference>
<feature type="domain" description="6-phospho-N-acetylmuramidase N-terminal" evidence="2">
    <location>
        <begin position="47"/>
        <end position="281"/>
    </location>
</feature>
<organism evidence="3 4">
    <name type="scientific">Dolosigranulum pigrum</name>
    <dbReference type="NCBI Taxonomy" id="29394"/>
    <lineage>
        <taxon>Bacteria</taxon>
        <taxon>Bacillati</taxon>
        <taxon>Bacillota</taxon>
        <taxon>Bacilli</taxon>
        <taxon>Lactobacillales</taxon>
        <taxon>Carnobacteriaceae</taxon>
        <taxon>Dolosigranulum</taxon>
    </lineage>
</organism>
<dbReference type="Gene3D" id="3.20.20.70">
    <property type="entry name" value="Aldolase class I"/>
    <property type="match status" value="1"/>
</dbReference>
<dbReference type="InterPro" id="IPR017853">
    <property type="entry name" value="GH"/>
</dbReference>
<dbReference type="SUPFAM" id="SSF51445">
    <property type="entry name" value="(Trans)glycosidases"/>
    <property type="match status" value="1"/>
</dbReference>
<sequence>MRQVFIKNFYLLRRYHLLYKIVYIIERFNLYKAFSVKIERIIMRIKLGAAIYPEHYCFETINDYIVKLKENGVRRIFISLLQIDLNDLKLLEQYKKVIELIHSLDLKVIADINPEIIDRMNWRKDLPKNIFEFGIDILRIDTAIEIQDIIRFTNSKYNLKIEINLSTNKDLLDQLLSNGVNPKDITASHNFYPKRYTGLSLDHFMNMTQYFKSKGIETSAFINAQSANEGPWPLSEGLCTLEMGRNQSIDEQLKFFQATGLIDYIVIANQFISINELNIISETLNDDLTLKYHTNITLSKVEQDIINLSHTYRGDISDYVIRSSEPRIKFKENSILPRKQKYTAEKGDILIDNDNYPRYKGELSIALKKFDIDDRTNVVGHLVPEHHYLLDYIQPWEKFKFQKDN</sequence>
<dbReference type="SUPFAM" id="SSF50891">
    <property type="entry name" value="Cyclophilin-like"/>
    <property type="match status" value="1"/>
</dbReference>
<dbReference type="InterPro" id="IPR043894">
    <property type="entry name" value="MupG_C"/>
</dbReference>